<proteinExistence type="predicted"/>
<organism evidence="1">
    <name type="scientific">marine sediment metagenome</name>
    <dbReference type="NCBI Taxonomy" id="412755"/>
    <lineage>
        <taxon>unclassified sequences</taxon>
        <taxon>metagenomes</taxon>
        <taxon>ecological metagenomes</taxon>
    </lineage>
</organism>
<sequence length="159" mass="16869">MPTRVNLIEAEKQSIIQVTFSVVPGTAAYVAGDTLGTIQTVAGVVLANGRKGIVQTVDAADSEQNNPNLDIYLSRASFAQIADNAAFTLSAADKLNTLGHISIVAADWRTWGVASKPNVGKVFSADTLATNMFVQLVIQSGATWTAAQRIDVTMYIIIE</sequence>
<dbReference type="AlphaFoldDB" id="A0A0F9SNB7"/>
<gene>
    <name evidence="1" type="ORF">LCGC14_0451350</name>
</gene>
<dbReference type="EMBL" id="LAZR01000448">
    <property type="protein sequence ID" value="KKN68499.1"/>
    <property type="molecule type" value="Genomic_DNA"/>
</dbReference>
<reference evidence="1" key="1">
    <citation type="journal article" date="2015" name="Nature">
        <title>Complex archaea that bridge the gap between prokaryotes and eukaryotes.</title>
        <authorList>
            <person name="Spang A."/>
            <person name="Saw J.H."/>
            <person name="Jorgensen S.L."/>
            <person name="Zaremba-Niedzwiedzka K."/>
            <person name="Martijn J."/>
            <person name="Lind A.E."/>
            <person name="van Eijk R."/>
            <person name="Schleper C."/>
            <person name="Guy L."/>
            <person name="Ettema T.J."/>
        </authorList>
    </citation>
    <scope>NUCLEOTIDE SEQUENCE</scope>
</reference>
<name>A0A0F9SNB7_9ZZZZ</name>
<accession>A0A0F9SNB7</accession>
<protein>
    <submittedName>
        <fullName evidence="1">Uncharacterized protein</fullName>
    </submittedName>
</protein>
<comment type="caution">
    <text evidence="1">The sequence shown here is derived from an EMBL/GenBank/DDBJ whole genome shotgun (WGS) entry which is preliminary data.</text>
</comment>
<evidence type="ECO:0000313" key="1">
    <source>
        <dbReference type="EMBL" id="KKN68499.1"/>
    </source>
</evidence>